<accession>A0A926UW13</accession>
<dbReference type="Proteomes" id="UP000631421">
    <property type="component" value="Unassembled WGS sequence"/>
</dbReference>
<evidence type="ECO:0000259" key="1">
    <source>
        <dbReference type="Pfam" id="PF01420"/>
    </source>
</evidence>
<evidence type="ECO:0000313" key="3">
    <source>
        <dbReference type="Proteomes" id="UP000631421"/>
    </source>
</evidence>
<dbReference type="Pfam" id="PF01420">
    <property type="entry name" value="Methylase_S"/>
    <property type="match status" value="1"/>
</dbReference>
<reference evidence="2" key="1">
    <citation type="journal article" date="2015" name="ISME J.">
        <title>Draft Genome Sequence of Streptomyces incarnatus NRRL8089, which Produces the Nucleoside Antibiotic Sinefungin.</title>
        <authorList>
            <person name="Oshima K."/>
            <person name="Hattori M."/>
            <person name="Shimizu H."/>
            <person name="Fukuda K."/>
            <person name="Nemoto M."/>
            <person name="Inagaki K."/>
            <person name="Tamura T."/>
        </authorList>
    </citation>
    <scope>NUCLEOTIDE SEQUENCE</scope>
    <source>
        <strain evidence="2">FACHB-1277</strain>
    </source>
</reference>
<evidence type="ECO:0000313" key="2">
    <source>
        <dbReference type="EMBL" id="MBD2152349.1"/>
    </source>
</evidence>
<keyword evidence="2" id="KW-0540">Nuclease</keyword>
<protein>
    <submittedName>
        <fullName evidence="2">Restriction endonuclease subunit S</fullName>
    </submittedName>
</protein>
<dbReference type="GO" id="GO:0003677">
    <property type="term" value="F:DNA binding"/>
    <property type="evidence" value="ECO:0007669"/>
    <property type="project" value="InterPro"/>
</dbReference>
<dbReference type="PANTHER" id="PTHR30408">
    <property type="entry name" value="TYPE-1 RESTRICTION ENZYME ECOKI SPECIFICITY PROTEIN"/>
    <property type="match status" value="1"/>
</dbReference>
<comment type="caution">
    <text evidence="2">The sequence shown here is derived from an EMBL/GenBank/DDBJ whole genome shotgun (WGS) entry which is preliminary data.</text>
</comment>
<dbReference type="EMBL" id="JACJPY010000098">
    <property type="protein sequence ID" value="MBD2152349.1"/>
    <property type="molecule type" value="Genomic_DNA"/>
</dbReference>
<keyword evidence="3" id="KW-1185">Reference proteome</keyword>
<dbReference type="GO" id="GO:0004519">
    <property type="term" value="F:endonuclease activity"/>
    <property type="evidence" value="ECO:0007669"/>
    <property type="project" value="UniProtKB-KW"/>
</dbReference>
<feature type="domain" description="Type I restriction modification DNA specificity" evidence="1">
    <location>
        <begin position="8"/>
        <end position="47"/>
    </location>
</feature>
<dbReference type="InterPro" id="IPR052021">
    <property type="entry name" value="Type-I_RS_S_subunit"/>
</dbReference>
<proteinExistence type="predicted"/>
<reference evidence="2" key="2">
    <citation type="submission" date="2020-08" db="EMBL/GenBank/DDBJ databases">
        <authorList>
            <person name="Chen M."/>
            <person name="Teng W."/>
            <person name="Zhao L."/>
            <person name="Hu C."/>
            <person name="Zhou Y."/>
            <person name="Han B."/>
            <person name="Song L."/>
            <person name="Shu W."/>
        </authorList>
    </citation>
    <scope>NUCLEOTIDE SEQUENCE</scope>
    <source>
        <strain evidence="2">FACHB-1277</strain>
    </source>
</reference>
<organism evidence="2 3">
    <name type="scientific">Pseudanabaena cinerea FACHB-1277</name>
    <dbReference type="NCBI Taxonomy" id="2949581"/>
    <lineage>
        <taxon>Bacteria</taxon>
        <taxon>Bacillati</taxon>
        <taxon>Cyanobacteriota</taxon>
        <taxon>Cyanophyceae</taxon>
        <taxon>Pseudanabaenales</taxon>
        <taxon>Pseudanabaenaceae</taxon>
        <taxon>Pseudanabaena</taxon>
        <taxon>Pseudanabaena cinerea</taxon>
    </lineage>
</organism>
<dbReference type="InterPro" id="IPR000055">
    <property type="entry name" value="Restrct_endonuc_typeI_TRD"/>
</dbReference>
<gene>
    <name evidence="2" type="ORF">H6F44_19835</name>
</gene>
<dbReference type="PANTHER" id="PTHR30408:SF12">
    <property type="entry name" value="TYPE I RESTRICTION ENZYME MJAVIII SPECIFICITY SUBUNIT"/>
    <property type="match status" value="1"/>
</dbReference>
<dbReference type="Gene3D" id="1.10.287.1120">
    <property type="entry name" value="Bipartite methylase S protein"/>
    <property type="match status" value="1"/>
</dbReference>
<name>A0A926UW13_9CYAN</name>
<dbReference type="RefSeq" id="WP_190352780.1">
    <property type="nucleotide sequence ID" value="NZ_JACJPY010000098.1"/>
</dbReference>
<keyword evidence="2" id="KW-0378">Hydrolase</keyword>
<dbReference type="AlphaFoldDB" id="A0A926UW13"/>
<keyword evidence="2" id="KW-0255">Endonuclease</keyword>
<dbReference type="SUPFAM" id="SSF116734">
    <property type="entry name" value="DNA methylase specificity domain"/>
    <property type="match status" value="1"/>
</dbReference>
<sequence length="69" mass="7792">MIIFYRSTLLQLKELDISFPSLTEQQKIADCLTSIDEAIAAQSQAIELLKLHKKGLMQQLFPSVEEVKG</sequence>